<reference evidence="2" key="1">
    <citation type="journal article" date="2019" name="Int. J. Syst. Evol. Microbiol.">
        <title>The Global Catalogue of Microorganisms (GCM) 10K type strain sequencing project: providing services to taxonomists for standard genome sequencing and annotation.</title>
        <authorList>
            <consortium name="The Broad Institute Genomics Platform"/>
            <consortium name="The Broad Institute Genome Sequencing Center for Infectious Disease"/>
            <person name="Wu L."/>
            <person name="Ma J."/>
        </authorList>
    </citation>
    <scope>NUCLEOTIDE SEQUENCE [LARGE SCALE GENOMIC DNA]</scope>
    <source>
        <strain evidence="2">IBRC-M 10813</strain>
    </source>
</reference>
<evidence type="ECO:0000313" key="2">
    <source>
        <dbReference type="Proteomes" id="UP001595843"/>
    </source>
</evidence>
<protein>
    <submittedName>
        <fullName evidence="1">Uncharacterized protein</fullName>
    </submittedName>
</protein>
<dbReference type="EMBL" id="JBHSAP010000018">
    <property type="protein sequence ID" value="MFC4078037.1"/>
    <property type="molecule type" value="Genomic_DNA"/>
</dbReference>
<proteinExistence type="predicted"/>
<name>A0ABV8JJ84_9BACL</name>
<comment type="caution">
    <text evidence="1">The sequence shown here is derived from an EMBL/GenBank/DDBJ whole genome shotgun (WGS) entry which is preliminary data.</text>
</comment>
<dbReference type="RefSeq" id="WP_380705868.1">
    <property type="nucleotide sequence ID" value="NZ_JBHSAP010000018.1"/>
</dbReference>
<dbReference type="Proteomes" id="UP001595843">
    <property type="component" value="Unassembled WGS sequence"/>
</dbReference>
<gene>
    <name evidence="1" type="ORF">ACFOUO_14640</name>
</gene>
<evidence type="ECO:0000313" key="1">
    <source>
        <dbReference type="EMBL" id="MFC4078037.1"/>
    </source>
</evidence>
<sequence>MDTTSSPGWLRDRLENHFTGEELERIQGYLQAETWASPSSRRHRWSDETLEIPLRFHLDIDMKV</sequence>
<organism evidence="1 2">
    <name type="scientific">Salinithrix halophila</name>
    <dbReference type="NCBI Taxonomy" id="1485204"/>
    <lineage>
        <taxon>Bacteria</taxon>
        <taxon>Bacillati</taxon>
        <taxon>Bacillota</taxon>
        <taxon>Bacilli</taxon>
        <taxon>Bacillales</taxon>
        <taxon>Thermoactinomycetaceae</taxon>
        <taxon>Salinithrix</taxon>
    </lineage>
</organism>
<accession>A0ABV8JJ84</accession>
<keyword evidence="2" id="KW-1185">Reference proteome</keyword>